<dbReference type="InterPro" id="IPR011010">
    <property type="entry name" value="DNA_brk_join_enz"/>
</dbReference>
<keyword evidence="8" id="KW-0131">Cell cycle</keyword>
<keyword evidence="5" id="KW-0229">DNA integration</keyword>
<evidence type="ECO:0000256" key="7">
    <source>
        <dbReference type="ARBA" id="ARBA00023172"/>
    </source>
</evidence>
<evidence type="ECO:0000256" key="9">
    <source>
        <dbReference type="SAM" id="MobiDB-lite"/>
    </source>
</evidence>
<evidence type="ECO:0000256" key="4">
    <source>
        <dbReference type="ARBA" id="ARBA00022829"/>
    </source>
</evidence>
<dbReference type="InterPro" id="IPR013762">
    <property type="entry name" value="Integrase-like_cat_sf"/>
</dbReference>
<dbReference type="PANTHER" id="PTHR30349">
    <property type="entry name" value="PHAGE INTEGRASE-RELATED"/>
    <property type="match status" value="1"/>
</dbReference>
<keyword evidence="6" id="KW-0238">DNA-binding</keyword>
<keyword evidence="2" id="KW-0963">Cytoplasm</keyword>
<evidence type="ECO:0000256" key="1">
    <source>
        <dbReference type="ARBA" id="ARBA00004496"/>
    </source>
</evidence>
<dbReference type="PANTHER" id="PTHR30349:SF77">
    <property type="entry name" value="TYROSINE RECOMBINASE XERC"/>
    <property type="match status" value="1"/>
</dbReference>
<dbReference type="Gene3D" id="1.10.150.130">
    <property type="match status" value="1"/>
</dbReference>
<sequence length="345" mass="39998">MPRQKTALINITDPNGMAAHMLRYLEWMAIKNYSERTTNARRVDLHNFNTWCEERSLHRAQDITKPILERYQRHLFYYRKENGKPLSFGRQGVLMISLKGFFKWLARNNYILYNPASEIDLPKREHRLPKAILTAEEAESILNQPDITEALGIRDRAILETFYSTGIRRAELAALTVYSIDRDRGTVFVEQGKGKKDRVVPIGERAQRWVEKYLNEVRSQYSVDPSETTLFLNYKGRGIVPDSLSFMVRDYIEQAKINKTGSCHLFRHTMATVMLENGADIRFIQEMLGHARLDTTQEYTRVSITKLKEIHNATHPTAVLKRRKQSKDTVTNAVTDTPKPTDTVH</sequence>
<keyword evidence="4" id="KW-0159">Chromosome partition</keyword>
<dbReference type="GO" id="GO:0006310">
    <property type="term" value="P:DNA recombination"/>
    <property type="evidence" value="ECO:0007669"/>
    <property type="project" value="UniProtKB-KW"/>
</dbReference>
<evidence type="ECO:0000256" key="8">
    <source>
        <dbReference type="ARBA" id="ARBA00023306"/>
    </source>
</evidence>
<dbReference type="InterPro" id="IPR010998">
    <property type="entry name" value="Integrase_recombinase_N"/>
</dbReference>
<dbReference type="SUPFAM" id="SSF56349">
    <property type="entry name" value="DNA breaking-rejoining enzymes"/>
    <property type="match status" value="1"/>
</dbReference>
<organism evidence="12">
    <name type="scientific">hydrothermal vent metagenome</name>
    <dbReference type="NCBI Taxonomy" id="652676"/>
    <lineage>
        <taxon>unclassified sequences</taxon>
        <taxon>metagenomes</taxon>
        <taxon>ecological metagenomes</taxon>
    </lineage>
</organism>
<dbReference type="EMBL" id="UOFJ01000667">
    <property type="protein sequence ID" value="VAW72517.1"/>
    <property type="molecule type" value="Genomic_DNA"/>
</dbReference>
<evidence type="ECO:0000256" key="5">
    <source>
        <dbReference type="ARBA" id="ARBA00022908"/>
    </source>
</evidence>
<dbReference type="GO" id="GO:0051301">
    <property type="term" value="P:cell division"/>
    <property type="evidence" value="ECO:0007669"/>
    <property type="project" value="UniProtKB-KW"/>
</dbReference>
<evidence type="ECO:0000259" key="10">
    <source>
        <dbReference type="PROSITE" id="PS51898"/>
    </source>
</evidence>
<dbReference type="Gene3D" id="1.10.443.10">
    <property type="entry name" value="Intergrase catalytic core"/>
    <property type="match status" value="1"/>
</dbReference>
<dbReference type="GO" id="GO:0005737">
    <property type="term" value="C:cytoplasm"/>
    <property type="evidence" value="ECO:0007669"/>
    <property type="project" value="UniProtKB-SubCell"/>
</dbReference>
<feature type="compositionally biased region" description="Polar residues" evidence="9">
    <location>
        <begin position="328"/>
        <end position="345"/>
    </location>
</feature>
<evidence type="ECO:0000313" key="12">
    <source>
        <dbReference type="EMBL" id="VAW72517.1"/>
    </source>
</evidence>
<evidence type="ECO:0000256" key="3">
    <source>
        <dbReference type="ARBA" id="ARBA00022618"/>
    </source>
</evidence>
<feature type="region of interest" description="Disordered" evidence="9">
    <location>
        <begin position="318"/>
        <end position="345"/>
    </location>
</feature>
<keyword evidence="7" id="KW-0233">DNA recombination</keyword>
<keyword evidence="3" id="KW-0132">Cell division</keyword>
<dbReference type="InterPro" id="IPR002104">
    <property type="entry name" value="Integrase_catalytic"/>
</dbReference>
<name>A0A3B0YAE1_9ZZZZ</name>
<dbReference type="InterPro" id="IPR050090">
    <property type="entry name" value="Tyrosine_recombinase_XerCD"/>
</dbReference>
<gene>
    <name evidence="12" type="ORF">MNBD_GAMMA10-3090</name>
</gene>
<dbReference type="Pfam" id="PF00589">
    <property type="entry name" value="Phage_integrase"/>
    <property type="match status" value="1"/>
</dbReference>
<dbReference type="CDD" id="cd00798">
    <property type="entry name" value="INT_XerDC_C"/>
    <property type="match status" value="1"/>
</dbReference>
<proteinExistence type="predicted"/>
<protein>
    <submittedName>
        <fullName evidence="12">Site-specific tyrosine recombinase RSp0090</fullName>
    </submittedName>
</protein>
<dbReference type="NCBIfam" id="NF002331">
    <property type="entry name" value="PRK01287.1"/>
    <property type="match status" value="1"/>
</dbReference>
<reference evidence="12" key="1">
    <citation type="submission" date="2018-06" db="EMBL/GenBank/DDBJ databases">
        <authorList>
            <person name="Zhirakovskaya E."/>
        </authorList>
    </citation>
    <scope>NUCLEOTIDE SEQUENCE</scope>
</reference>
<accession>A0A3B0YAE1</accession>
<dbReference type="PROSITE" id="PS51898">
    <property type="entry name" value="TYR_RECOMBINASE"/>
    <property type="match status" value="1"/>
</dbReference>
<evidence type="ECO:0000256" key="6">
    <source>
        <dbReference type="ARBA" id="ARBA00023125"/>
    </source>
</evidence>
<evidence type="ECO:0000256" key="2">
    <source>
        <dbReference type="ARBA" id="ARBA00022490"/>
    </source>
</evidence>
<dbReference type="InterPro" id="IPR044068">
    <property type="entry name" value="CB"/>
</dbReference>
<evidence type="ECO:0000259" key="11">
    <source>
        <dbReference type="PROSITE" id="PS51900"/>
    </source>
</evidence>
<dbReference type="AlphaFoldDB" id="A0A3B0YAE1"/>
<feature type="domain" description="Core-binding (CB)" evidence="11">
    <location>
        <begin position="15"/>
        <end position="106"/>
    </location>
</feature>
<feature type="domain" description="Tyr recombinase" evidence="10">
    <location>
        <begin position="127"/>
        <end position="312"/>
    </location>
</feature>
<dbReference type="PROSITE" id="PS51900">
    <property type="entry name" value="CB"/>
    <property type="match status" value="1"/>
</dbReference>
<dbReference type="GO" id="GO:0015074">
    <property type="term" value="P:DNA integration"/>
    <property type="evidence" value="ECO:0007669"/>
    <property type="project" value="UniProtKB-KW"/>
</dbReference>
<dbReference type="GO" id="GO:0003677">
    <property type="term" value="F:DNA binding"/>
    <property type="evidence" value="ECO:0007669"/>
    <property type="project" value="UniProtKB-KW"/>
</dbReference>
<dbReference type="GO" id="GO:0007059">
    <property type="term" value="P:chromosome segregation"/>
    <property type="evidence" value="ECO:0007669"/>
    <property type="project" value="UniProtKB-KW"/>
</dbReference>
<comment type="subcellular location">
    <subcellularLocation>
        <location evidence="1">Cytoplasm</location>
    </subcellularLocation>
</comment>